<dbReference type="InterPro" id="IPR003736">
    <property type="entry name" value="PAAI_dom"/>
</dbReference>
<name>A0AAN7YNB2_9MYCE</name>
<dbReference type="PANTHER" id="PTHR21660">
    <property type="entry name" value="THIOESTERASE SUPERFAMILY MEMBER-RELATED"/>
    <property type="match status" value="1"/>
</dbReference>
<sequence length="165" mass="18123">MTSDNSNNNNNNSGISKVLYEKVENALQDVLEYGGYSVDAFKSMKLKKIRYGYIEFEITVTKELTNSLGSLHGGASSTLLDGIGAFSYMCTQENQKELTFGVTVNMNTNFISGAAIGETIIIKAQVEKLTKTLCFTKATIEKDDGSLVSTAQIIYKIPPKFYSKL</sequence>
<dbReference type="EMBL" id="JAVFKY010000004">
    <property type="protein sequence ID" value="KAK5577804.1"/>
    <property type="molecule type" value="Genomic_DNA"/>
</dbReference>
<comment type="similarity">
    <text evidence="1">Belongs to the thioesterase PaaI family.</text>
</comment>
<organism evidence="4 5">
    <name type="scientific">Dictyostelium firmibasis</name>
    <dbReference type="NCBI Taxonomy" id="79012"/>
    <lineage>
        <taxon>Eukaryota</taxon>
        <taxon>Amoebozoa</taxon>
        <taxon>Evosea</taxon>
        <taxon>Eumycetozoa</taxon>
        <taxon>Dictyostelia</taxon>
        <taxon>Dictyosteliales</taxon>
        <taxon>Dictyosteliaceae</taxon>
        <taxon>Dictyostelium</taxon>
    </lineage>
</organism>
<evidence type="ECO:0000259" key="3">
    <source>
        <dbReference type="Pfam" id="PF03061"/>
    </source>
</evidence>
<dbReference type="InterPro" id="IPR006683">
    <property type="entry name" value="Thioestr_dom"/>
</dbReference>
<gene>
    <name evidence="4" type="ORF">RB653_002752</name>
</gene>
<dbReference type="Proteomes" id="UP001344447">
    <property type="component" value="Unassembled WGS sequence"/>
</dbReference>
<dbReference type="GO" id="GO:0047617">
    <property type="term" value="F:fatty acyl-CoA hydrolase activity"/>
    <property type="evidence" value="ECO:0007669"/>
    <property type="project" value="InterPro"/>
</dbReference>
<dbReference type="InterPro" id="IPR029069">
    <property type="entry name" value="HotDog_dom_sf"/>
</dbReference>
<keyword evidence="5" id="KW-1185">Reference proteome</keyword>
<dbReference type="InterPro" id="IPR039298">
    <property type="entry name" value="ACOT13"/>
</dbReference>
<dbReference type="NCBIfam" id="TIGR00369">
    <property type="entry name" value="unchar_dom_1"/>
    <property type="match status" value="1"/>
</dbReference>
<evidence type="ECO:0000313" key="5">
    <source>
        <dbReference type="Proteomes" id="UP001344447"/>
    </source>
</evidence>
<dbReference type="AlphaFoldDB" id="A0AAN7YNB2"/>
<keyword evidence="2" id="KW-0378">Hydrolase</keyword>
<feature type="domain" description="Thioesterase" evidence="3">
    <location>
        <begin position="69"/>
        <end position="148"/>
    </location>
</feature>
<evidence type="ECO:0000256" key="2">
    <source>
        <dbReference type="ARBA" id="ARBA00022801"/>
    </source>
</evidence>
<evidence type="ECO:0000256" key="1">
    <source>
        <dbReference type="ARBA" id="ARBA00008324"/>
    </source>
</evidence>
<evidence type="ECO:0000313" key="4">
    <source>
        <dbReference type="EMBL" id="KAK5577804.1"/>
    </source>
</evidence>
<dbReference type="Pfam" id="PF03061">
    <property type="entry name" value="4HBT"/>
    <property type="match status" value="1"/>
</dbReference>
<dbReference type="Gene3D" id="3.10.129.10">
    <property type="entry name" value="Hotdog Thioesterase"/>
    <property type="match status" value="1"/>
</dbReference>
<protein>
    <recommendedName>
        <fullName evidence="3">Thioesterase domain-containing protein</fullName>
    </recommendedName>
</protein>
<proteinExistence type="inferred from homology"/>
<comment type="caution">
    <text evidence="4">The sequence shown here is derived from an EMBL/GenBank/DDBJ whole genome shotgun (WGS) entry which is preliminary data.</text>
</comment>
<reference evidence="4 5" key="1">
    <citation type="submission" date="2023-11" db="EMBL/GenBank/DDBJ databases">
        <title>Dfirmibasis_genome.</title>
        <authorList>
            <person name="Edelbroek B."/>
            <person name="Kjellin J."/>
            <person name="Jerlstrom-Hultqvist J."/>
            <person name="Soderbom F."/>
        </authorList>
    </citation>
    <scope>NUCLEOTIDE SEQUENCE [LARGE SCALE GENOMIC DNA]</scope>
    <source>
        <strain evidence="4 5">TNS-C-14</strain>
    </source>
</reference>
<accession>A0AAN7YNB2</accession>
<dbReference type="SUPFAM" id="SSF54637">
    <property type="entry name" value="Thioesterase/thiol ester dehydrase-isomerase"/>
    <property type="match status" value="1"/>
</dbReference>
<dbReference type="CDD" id="cd03443">
    <property type="entry name" value="PaaI_thioesterase"/>
    <property type="match status" value="1"/>
</dbReference>
<dbReference type="PANTHER" id="PTHR21660:SF10">
    <property type="entry name" value="THIOESTERASE SUPERFAMILY PROTEIN"/>
    <property type="match status" value="1"/>
</dbReference>